<dbReference type="RefSeq" id="XP_062679573.1">
    <property type="nucleotide sequence ID" value="XM_062830729.1"/>
</dbReference>
<reference evidence="1" key="2">
    <citation type="submission" date="2023-06" db="EMBL/GenBank/DDBJ databases">
        <authorList>
            <consortium name="Lawrence Berkeley National Laboratory"/>
            <person name="Haridas S."/>
            <person name="Hensen N."/>
            <person name="Bonometti L."/>
            <person name="Westerberg I."/>
            <person name="Brannstrom I.O."/>
            <person name="Guillou S."/>
            <person name="Cros-Aarteil S."/>
            <person name="Calhoun S."/>
            <person name="Kuo A."/>
            <person name="Mondo S."/>
            <person name="Pangilinan J."/>
            <person name="Riley R."/>
            <person name="Labutti K."/>
            <person name="Andreopoulos B."/>
            <person name="Lipzen A."/>
            <person name="Chen C."/>
            <person name="Yanf M."/>
            <person name="Daum C."/>
            <person name="Ng V."/>
            <person name="Clum A."/>
            <person name="Steindorff A."/>
            <person name="Ohm R."/>
            <person name="Martin F."/>
            <person name="Silar P."/>
            <person name="Natvig D."/>
            <person name="Lalanne C."/>
            <person name="Gautier V."/>
            <person name="Ament-Velasquez S.L."/>
            <person name="Kruys A."/>
            <person name="Hutchinson M.I."/>
            <person name="Powell A.J."/>
            <person name="Barry K."/>
            <person name="Miller A.N."/>
            <person name="Grigoriev I.V."/>
            <person name="Debuchy R."/>
            <person name="Gladieux P."/>
            <person name="Thoren M.H."/>
            <person name="Johannesson H."/>
        </authorList>
    </citation>
    <scope>NUCLEOTIDE SEQUENCE</scope>
    <source>
        <strain evidence="1">CBS 560.94</strain>
    </source>
</reference>
<evidence type="ECO:0000313" key="2">
    <source>
        <dbReference type="Proteomes" id="UP001278500"/>
    </source>
</evidence>
<gene>
    <name evidence="1" type="ORF">B0H65DRAFT_578450</name>
</gene>
<reference evidence="1" key="1">
    <citation type="journal article" date="2023" name="Mol. Phylogenet. Evol.">
        <title>Genome-scale phylogeny and comparative genomics of the fungal order Sordariales.</title>
        <authorList>
            <person name="Hensen N."/>
            <person name="Bonometti L."/>
            <person name="Westerberg I."/>
            <person name="Brannstrom I.O."/>
            <person name="Guillou S."/>
            <person name="Cros-Aarteil S."/>
            <person name="Calhoun S."/>
            <person name="Haridas S."/>
            <person name="Kuo A."/>
            <person name="Mondo S."/>
            <person name="Pangilinan J."/>
            <person name="Riley R."/>
            <person name="LaButti K."/>
            <person name="Andreopoulos B."/>
            <person name="Lipzen A."/>
            <person name="Chen C."/>
            <person name="Yan M."/>
            <person name="Daum C."/>
            <person name="Ng V."/>
            <person name="Clum A."/>
            <person name="Steindorff A."/>
            <person name="Ohm R.A."/>
            <person name="Martin F."/>
            <person name="Silar P."/>
            <person name="Natvig D.O."/>
            <person name="Lalanne C."/>
            <person name="Gautier V."/>
            <person name="Ament-Velasquez S.L."/>
            <person name="Kruys A."/>
            <person name="Hutchinson M.I."/>
            <person name="Powell A.J."/>
            <person name="Barry K."/>
            <person name="Miller A.N."/>
            <person name="Grigoriev I.V."/>
            <person name="Debuchy R."/>
            <person name="Gladieux P."/>
            <person name="Hiltunen Thoren M."/>
            <person name="Johannesson H."/>
        </authorList>
    </citation>
    <scope>NUCLEOTIDE SEQUENCE</scope>
    <source>
        <strain evidence="1">CBS 560.94</strain>
    </source>
</reference>
<dbReference type="GeneID" id="87867883"/>
<keyword evidence="2" id="KW-1185">Reference proteome</keyword>
<dbReference type="AlphaFoldDB" id="A0AAE0JBI1"/>
<comment type="caution">
    <text evidence="1">The sequence shown here is derived from an EMBL/GenBank/DDBJ whole genome shotgun (WGS) entry which is preliminary data.</text>
</comment>
<name>A0AAE0JBI1_9PEZI</name>
<sequence>MASIPGGSAWSPDCRSMKKFVNNRDLLLCLGDVIGDRHLLKSLRLTSRTFAAAFERALFRVLNLWMDLFPPLLLTLAEHAHRLTVLDIHCRTNHHYKDVVPSVLCKFKGLKELSLRDIVREWDDYAKAIATVLINSPNIEALRVATWAQNRIWNVDDWNQCCNSSDPCPHALLPAICEKFVRQQRKGEGRPVNGVERTDIPRLKLREVTVDHHSMSRFILDIPDPDGNRQNPLYLEKLTDLQYLERLHIEIPPINHEEGPGIVRLPNLTPVIAPRLRSLTISPARPRESRRWHKWVLENNFLDYARQVSLGRLEHFLDNSRFENLILDWSDRVNPHESLYTLLYLLKQPATTKSLQRLELNTPGDWTELIPSLKDTVSHLGKLKYFNIHLTEYYPPLCLSWEALKRDKHFRKMVALAEDFFEVQPSLHLVEVNYFLYQVVRWGPGTRDFHLVEVLDREREWVPPEDTPWQGPEKDSVPFRMLL</sequence>
<dbReference type="SUPFAM" id="SSF52047">
    <property type="entry name" value="RNI-like"/>
    <property type="match status" value="1"/>
</dbReference>
<dbReference type="EMBL" id="JAUEPP010000006">
    <property type="protein sequence ID" value="KAK3340631.1"/>
    <property type="molecule type" value="Genomic_DNA"/>
</dbReference>
<proteinExistence type="predicted"/>
<dbReference type="Proteomes" id="UP001278500">
    <property type="component" value="Unassembled WGS sequence"/>
</dbReference>
<organism evidence="1 2">
    <name type="scientific">Neurospora tetraspora</name>
    <dbReference type="NCBI Taxonomy" id="94610"/>
    <lineage>
        <taxon>Eukaryota</taxon>
        <taxon>Fungi</taxon>
        <taxon>Dikarya</taxon>
        <taxon>Ascomycota</taxon>
        <taxon>Pezizomycotina</taxon>
        <taxon>Sordariomycetes</taxon>
        <taxon>Sordariomycetidae</taxon>
        <taxon>Sordariales</taxon>
        <taxon>Sordariaceae</taxon>
        <taxon>Neurospora</taxon>
    </lineage>
</organism>
<accession>A0AAE0JBI1</accession>
<protein>
    <submittedName>
        <fullName evidence="1">Uncharacterized protein</fullName>
    </submittedName>
</protein>
<evidence type="ECO:0000313" key="1">
    <source>
        <dbReference type="EMBL" id="KAK3340631.1"/>
    </source>
</evidence>